<dbReference type="AlphaFoldDB" id="A0A225X101"/>
<evidence type="ECO:0000313" key="2">
    <source>
        <dbReference type="Proteomes" id="UP000198211"/>
    </source>
</evidence>
<reference evidence="2" key="1">
    <citation type="submission" date="2017-03" db="EMBL/GenBank/DDBJ databases">
        <title>Phytopthora megakarya and P. palmivora, two closely related causual agents of cacao black pod achieved similar genome size and gene model numbers by different mechanisms.</title>
        <authorList>
            <person name="Ali S."/>
            <person name="Shao J."/>
            <person name="Larry D.J."/>
            <person name="Kronmiller B."/>
            <person name="Shen D."/>
            <person name="Strem M.D."/>
            <person name="Melnick R.L."/>
            <person name="Guiltinan M.J."/>
            <person name="Tyler B.M."/>
            <person name="Meinhardt L.W."/>
            <person name="Bailey B.A."/>
        </authorList>
    </citation>
    <scope>NUCLEOTIDE SEQUENCE [LARGE SCALE GENOMIC DNA]</scope>
    <source>
        <strain evidence="2">zdho120</strain>
    </source>
</reference>
<dbReference type="EMBL" id="NBNE01000102">
    <property type="protein sequence ID" value="OWZ22880.1"/>
    <property type="molecule type" value="Genomic_DNA"/>
</dbReference>
<accession>A0A225X101</accession>
<organism evidence="1 2">
    <name type="scientific">Phytophthora megakarya</name>
    <dbReference type="NCBI Taxonomy" id="4795"/>
    <lineage>
        <taxon>Eukaryota</taxon>
        <taxon>Sar</taxon>
        <taxon>Stramenopiles</taxon>
        <taxon>Oomycota</taxon>
        <taxon>Peronosporomycetes</taxon>
        <taxon>Peronosporales</taxon>
        <taxon>Peronosporaceae</taxon>
        <taxon>Phytophthora</taxon>
    </lineage>
</organism>
<dbReference type="Proteomes" id="UP000198211">
    <property type="component" value="Unassembled WGS sequence"/>
</dbReference>
<keyword evidence="2" id="KW-1185">Reference proteome</keyword>
<proteinExistence type="predicted"/>
<sequence>MIEFLRVNRKYWNASTLMDANLPLPEAQMIIEEMKSAKQHKIAVRNNLCRGCYAHDALSHFNCMRKMGWFNYHMHLENEYVDLHFSRDWNLAKGVDPPSGKLSGKDKDIPRNLVNHFVTPIRIRNSLAWSNSGAMPALNKIQNIVAYHRKSKIYNSDDMDVVEKLIWLNAYCGSEEDTQPCSFSINKRQDGKLLLGDGTDSDVFC</sequence>
<evidence type="ECO:0000313" key="1">
    <source>
        <dbReference type="EMBL" id="OWZ22880.1"/>
    </source>
</evidence>
<gene>
    <name evidence="1" type="ORF">PHMEG_0002334</name>
</gene>
<protein>
    <submittedName>
        <fullName evidence="1">Uncharacterized protein</fullName>
    </submittedName>
</protein>
<name>A0A225X101_9STRA</name>
<comment type="caution">
    <text evidence="1">The sequence shown here is derived from an EMBL/GenBank/DDBJ whole genome shotgun (WGS) entry which is preliminary data.</text>
</comment>